<evidence type="ECO:0000313" key="4">
    <source>
        <dbReference type="Proteomes" id="UP000584642"/>
    </source>
</evidence>
<dbReference type="PANTHER" id="PTHR22576">
    <property type="entry name" value="MUCOSA ASSOCIATED LYMPHOID TISSUE LYMPHOMA TRANSLOCATION PROTEIN 1/PARACASPASE"/>
    <property type="match status" value="1"/>
</dbReference>
<dbReference type="RefSeq" id="WP_180286040.1">
    <property type="nucleotide sequence ID" value="NZ_JABFDB010000038.1"/>
</dbReference>
<evidence type="ECO:0000259" key="2">
    <source>
        <dbReference type="PROSITE" id="PS50208"/>
    </source>
</evidence>
<reference evidence="3 4" key="1">
    <citation type="submission" date="2020-05" db="EMBL/GenBank/DDBJ databases">
        <title>Azospirillum oleiclasticum sp. nov, a nitrogen-fixing and heavy crude oil-emulsifying bacterium isolated from the crude oil of Yumen Oilfield.</title>
        <authorList>
            <person name="Wu D."/>
            <person name="Cai M."/>
            <person name="Zhang X."/>
        </authorList>
    </citation>
    <scope>NUCLEOTIDE SEQUENCE [LARGE SCALE GENOMIC DNA]</scope>
    <source>
        <strain evidence="3 4">ROY-1-1-2</strain>
    </source>
</reference>
<dbReference type="Pfam" id="PF00656">
    <property type="entry name" value="Peptidase_C14"/>
    <property type="match status" value="1"/>
</dbReference>
<feature type="domain" description="Caspase family p20" evidence="2">
    <location>
        <begin position="3"/>
        <end position="132"/>
    </location>
</feature>
<comment type="caution">
    <text evidence="3">The sequence shown here is derived from an EMBL/GenBank/DDBJ whole genome shotgun (WGS) entry which is preliminary data.</text>
</comment>
<keyword evidence="4" id="KW-1185">Reference proteome</keyword>
<organism evidence="3 4">
    <name type="scientific">Azospirillum oleiclasticum</name>
    <dbReference type="NCBI Taxonomy" id="2735135"/>
    <lineage>
        <taxon>Bacteria</taxon>
        <taxon>Pseudomonadati</taxon>
        <taxon>Pseudomonadota</taxon>
        <taxon>Alphaproteobacteria</taxon>
        <taxon>Rhodospirillales</taxon>
        <taxon>Azospirillaceae</taxon>
        <taxon>Azospirillum</taxon>
    </lineage>
</organism>
<proteinExistence type="predicted"/>
<evidence type="ECO:0000256" key="1">
    <source>
        <dbReference type="SAM" id="MobiDB-lite"/>
    </source>
</evidence>
<dbReference type="Gene3D" id="3.40.50.1460">
    <property type="match status" value="1"/>
</dbReference>
<dbReference type="PROSITE" id="PS50208">
    <property type="entry name" value="CASPASE_P20"/>
    <property type="match status" value="1"/>
</dbReference>
<protein>
    <recommendedName>
        <fullName evidence="2">Caspase family p20 domain-containing protein</fullName>
    </recommendedName>
</protein>
<dbReference type="Proteomes" id="UP000584642">
    <property type="component" value="Unassembled WGS sequence"/>
</dbReference>
<dbReference type="EMBL" id="JABFDB010000038">
    <property type="protein sequence ID" value="NYZ24266.1"/>
    <property type="molecule type" value="Genomic_DNA"/>
</dbReference>
<feature type="region of interest" description="Disordered" evidence="1">
    <location>
        <begin position="285"/>
        <end position="325"/>
    </location>
</feature>
<gene>
    <name evidence="3" type="ORF">HND93_31555</name>
</gene>
<feature type="compositionally biased region" description="Pro residues" evidence="1">
    <location>
        <begin position="304"/>
        <end position="323"/>
    </location>
</feature>
<dbReference type="InterPro" id="IPR052039">
    <property type="entry name" value="Caspase-related_regulators"/>
</dbReference>
<accession>A0ABX2TIU4</accession>
<dbReference type="PANTHER" id="PTHR22576:SF37">
    <property type="entry name" value="MUCOSA-ASSOCIATED LYMPHOID TISSUE LYMPHOMA TRANSLOCATION PROTEIN 1"/>
    <property type="match status" value="1"/>
</dbReference>
<feature type="compositionally biased region" description="Low complexity" evidence="1">
    <location>
        <begin position="294"/>
        <end position="303"/>
    </location>
</feature>
<evidence type="ECO:0000313" key="3">
    <source>
        <dbReference type="EMBL" id="NYZ24266.1"/>
    </source>
</evidence>
<name>A0ABX2TIU4_9PROT</name>
<dbReference type="InterPro" id="IPR001309">
    <property type="entry name" value="Pept_C14_p20"/>
</dbReference>
<sequence length="360" mass="38372">MAGKRVALVIGNGGYERAAALANAPKDARAVAAALRELAFEVVEGYDLPLDRLVRKVRDFGVAAADSDLALVFYAGHGVQVNGVNFLLPVDVRLQDERDLTREAVPVEEIMRELRTTRGTRVVILDACRDNPFVARMARSGATRSAAVTRGMARMPTEGGSVVAYATREDAVAEDGTGEHSPYTHALLKHMATPGLELRLMFGRVATTVKEATGNRQEPFIYDGLGGTEIYLKAAPPPPPAPGGADAYELAFWNSIKDSTNPADYKAYLETYPGGRFAALARVRAVPPPPTTPPATAQPATLPVAPPRPSAPKPASADPPTPARPAATEMVDCLLPDTSTVVLQRSACRARSGLIMNVRR</sequence>
<dbReference type="SUPFAM" id="SSF52129">
    <property type="entry name" value="Caspase-like"/>
    <property type="match status" value="1"/>
</dbReference>
<dbReference type="InterPro" id="IPR011600">
    <property type="entry name" value="Pept_C14_caspase"/>
</dbReference>
<dbReference type="InterPro" id="IPR029030">
    <property type="entry name" value="Caspase-like_dom_sf"/>
</dbReference>